<sequence>MQFVKWSFAQIGLFIIALFHVIQAVIGFIANPSFATGPDAPTVQIFWMDYNGWHAVGGLALFAPGLVFAMRKSWSVLYLLIAAVAGALPGIWAFFSHQVAFVLTFPNNLTDAVVHLVTAAVMIAVALIQISMDGGLRNSFADLHKDNQANRKTG</sequence>
<name>A0A7I9VU03_MYCAG</name>
<dbReference type="EMBL" id="BLKS01000001">
    <property type="protein sequence ID" value="GFG48639.1"/>
    <property type="molecule type" value="Genomic_DNA"/>
</dbReference>
<comment type="caution">
    <text evidence="2">The sequence shown here is derived from an EMBL/GenBank/DDBJ whole genome shotgun (WGS) entry which is preliminary data.</text>
</comment>
<evidence type="ECO:0000313" key="2">
    <source>
        <dbReference type="EMBL" id="GFG48639.1"/>
    </source>
</evidence>
<accession>A0A7I9VU03</accession>
<feature type="transmembrane region" description="Helical" evidence="1">
    <location>
        <begin position="76"/>
        <end position="100"/>
    </location>
</feature>
<evidence type="ECO:0000256" key="1">
    <source>
        <dbReference type="SAM" id="Phobius"/>
    </source>
</evidence>
<reference evidence="2 3" key="1">
    <citation type="journal article" date="2019" name="Emerg. Microbes Infect.">
        <title>Comprehensive subspecies identification of 175 nontuberculous mycobacteria species based on 7547 genomic profiles.</title>
        <authorList>
            <person name="Matsumoto Y."/>
            <person name="Kinjo T."/>
            <person name="Motooka D."/>
            <person name="Nabeya D."/>
            <person name="Jung N."/>
            <person name="Uechi K."/>
            <person name="Horii T."/>
            <person name="Iida T."/>
            <person name="Fujita J."/>
            <person name="Nakamura S."/>
        </authorList>
    </citation>
    <scope>NUCLEOTIDE SEQUENCE [LARGE SCALE GENOMIC DNA]</scope>
    <source>
        <strain evidence="2 3">JCM 6377</strain>
    </source>
</reference>
<feature type="transmembrane region" description="Helical" evidence="1">
    <location>
        <begin position="112"/>
        <end position="130"/>
    </location>
</feature>
<keyword evidence="1" id="KW-1133">Transmembrane helix</keyword>
<dbReference type="AlphaFoldDB" id="A0A7I9VU03"/>
<dbReference type="Pfam" id="PF14325">
    <property type="entry name" value="DUF4383"/>
    <property type="match status" value="1"/>
</dbReference>
<keyword evidence="1" id="KW-0812">Transmembrane</keyword>
<dbReference type="Proteomes" id="UP000465302">
    <property type="component" value="Unassembled WGS sequence"/>
</dbReference>
<feature type="transmembrane region" description="Helical" evidence="1">
    <location>
        <begin position="12"/>
        <end position="30"/>
    </location>
</feature>
<evidence type="ECO:0008006" key="4">
    <source>
        <dbReference type="Google" id="ProtNLM"/>
    </source>
</evidence>
<organism evidence="2 3">
    <name type="scientific">Mycolicibacterium agri</name>
    <name type="common">Mycobacterium agri</name>
    <dbReference type="NCBI Taxonomy" id="36811"/>
    <lineage>
        <taxon>Bacteria</taxon>
        <taxon>Bacillati</taxon>
        <taxon>Actinomycetota</taxon>
        <taxon>Actinomycetes</taxon>
        <taxon>Mycobacteriales</taxon>
        <taxon>Mycobacteriaceae</taxon>
        <taxon>Mycolicibacterium</taxon>
    </lineage>
</organism>
<feature type="transmembrane region" description="Helical" evidence="1">
    <location>
        <begin position="50"/>
        <end position="69"/>
    </location>
</feature>
<proteinExistence type="predicted"/>
<protein>
    <recommendedName>
        <fullName evidence="4">DUF4383 domain-containing protein</fullName>
    </recommendedName>
</protein>
<evidence type="ECO:0000313" key="3">
    <source>
        <dbReference type="Proteomes" id="UP000465302"/>
    </source>
</evidence>
<gene>
    <name evidence="2" type="ORF">MAGR_00800</name>
</gene>
<keyword evidence="1" id="KW-0472">Membrane</keyword>